<proteinExistence type="predicted"/>
<dbReference type="PANTHER" id="PTHR12993">
    <property type="entry name" value="N-ACETYLGLUCOSAMINYL-PHOSPHATIDYLINOSITOL DE-N-ACETYLASE-RELATED"/>
    <property type="match status" value="1"/>
</dbReference>
<protein>
    <submittedName>
        <fullName evidence="2">1D-myo-inositol 2-acetamido-2-deoxy-alpha-D-glucopyranoside deacetylase</fullName>
        <ecNumber evidence="2">3.5.1.103</ecNumber>
    </submittedName>
</protein>
<gene>
    <name evidence="2" type="primary">mshB_1</name>
    <name evidence="2" type="ORF">DWB77_00162</name>
</gene>
<organism evidence="2 3">
    <name type="scientific">Streptomyces hundungensis</name>
    <dbReference type="NCBI Taxonomy" id="1077946"/>
    <lineage>
        <taxon>Bacteria</taxon>
        <taxon>Bacillati</taxon>
        <taxon>Actinomycetota</taxon>
        <taxon>Actinomycetes</taxon>
        <taxon>Kitasatosporales</taxon>
        <taxon>Streptomycetaceae</taxon>
        <taxon>Streptomyces</taxon>
    </lineage>
</organism>
<dbReference type="SUPFAM" id="SSF102588">
    <property type="entry name" value="LmbE-like"/>
    <property type="match status" value="1"/>
</dbReference>
<dbReference type="GO" id="GO:0016137">
    <property type="term" value="P:glycoside metabolic process"/>
    <property type="evidence" value="ECO:0007669"/>
    <property type="project" value="UniProtKB-ARBA"/>
</dbReference>
<evidence type="ECO:0000313" key="2">
    <source>
        <dbReference type="EMBL" id="AYG78055.1"/>
    </source>
</evidence>
<dbReference type="PANTHER" id="PTHR12993:SF29">
    <property type="entry name" value="BLR3841 PROTEIN"/>
    <property type="match status" value="1"/>
</dbReference>
<accession>A0A387H314</accession>
<dbReference type="EMBL" id="CP032698">
    <property type="protein sequence ID" value="AYG78055.1"/>
    <property type="molecule type" value="Genomic_DNA"/>
</dbReference>
<keyword evidence="1" id="KW-0862">Zinc</keyword>
<evidence type="ECO:0000313" key="3">
    <source>
        <dbReference type="Proteomes" id="UP000271554"/>
    </source>
</evidence>
<evidence type="ECO:0000256" key="1">
    <source>
        <dbReference type="ARBA" id="ARBA00022833"/>
    </source>
</evidence>
<dbReference type="InterPro" id="IPR003737">
    <property type="entry name" value="GlcNAc_PI_deacetylase-related"/>
</dbReference>
<name>A0A387H314_9ACTN</name>
<dbReference type="GO" id="GO:0035595">
    <property type="term" value="F:N-acetylglucosaminylinositol deacetylase activity"/>
    <property type="evidence" value="ECO:0007669"/>
    <property type="project" value="UniProtKB-EC"/>
</dbReference>
<dbReference type="RefSeq" id="WP_246033325.1">
    <property type="nucleotide sequence ID" value="NZ_CP032698.1"/>
</dbReference>
<dbReference type="Gene3D" id="3.40.50.10320">
    <property type="entry name" value="LmbE-like"/>
    <property type="match status" value="1"/>
</dbReference>
<keyword evidence="2" id="KW-0378">Hydrolase</keyword>
<dbReference type="AlphaFoldDB" id="A0A387H314"/>
<dbReference type="Proteomes" id="UP000271554">
    <property type="component" value="Chromosome"/>
</dbReference>
<reference evidence="2 3" key="1">
    <citation type="submission" date="2018-10" db="EMBL/GenBank/DDBJ databases">
        <title>Relationship between Morphology and Antimicrobial Activity in Streptomyces.</title>
        <authorList>
            <person name="Kang H.J."/>
            <person name="Kim S.B."/>
        </authorList>
    </citation>
    <scope>NUCLEOTIDE SEQUENCE [LARGE SCALE GENOMIC DNA]</scope>
    <source>
        <strain evidence="2 3">BH38</strain>
    </source>
</reference>
<dbReference type="EC" id="3.5.1.103" evidence="2"/>
<dbReference type="InterPro" id="IPR024078">
    <property type="entry name" value="LmbE-like_dom_sf"/>
</dbReference>
<keyword evidence="3" id="KW-1185">Reference proteome</keyword>
<sequence length="256" mass="27069">MTATKPGPPAPADPIQANGTPESVWRAWRRLDRLPAAILPDGGRIVIVAAHPDDEVLGAGGTIALLAAAGARLTVVSVTDGEASHPHSTRVTPAELAAIRAEELRAALTALGASSAEVVRLKVADTRVAGHEDEVAAALRPLLDGSRLCLAPWAGDVHSDHEAAGRAARAAARAASVDCWTYPVWMWHWARPDDTRVPWDSAVSVGLPPGIAELKHRAVQRFVSQIHPLGPDASDAAILPPDELAHHLRDIEVFFT</sequence>
<dbReference type="KEGG" id="shun:DWB77_00162"/>
<dbReference type="Pfam" id="PF02585">
    <property type="entry name" value="PIG-L"/>
    <property type="match status" value="1"/>
</dbReference>